<keyword evidence="2" id="KW-0812">Transmembrane</keyword>
<feature type="transmembrane region" description="Helical" evidence="2">
    <location>
        <begin position="21"/>
        <end position="44"/>
    </location>
</feature>
<dbReference type="PANTHER" id="PTHR33392:SF6">
    <property type="entry name" value="POLYISOPRENYL-TEICHOIC ACID--PEPTIDOGLYCAN TEICHOIC ACID TRANSFERASE TAGU"/>
    <property type="match status" value="1"/>
</dbReference>
<keyword evidence="2" id="KW-0472">Membrane</keyword>
<dbReference type="Gene3D" id="3.40.630.190">
    <property type="entry name" value="LCP protein"/>
    <property type="match status" value="1"/>
</dbReference>
<evidence type="ECO:0000313" key="5">
    <source>
        <dbReference type="Proteomes" id="UP000190328"/>
    </source>
</evidence>
<evidence type="ECO:0000259" key="3">
    <source>
        <dbReference type="Pfam" id="PF03816"/>
    </source>
</evidence>
<accession>A0A1T4PBA3</accession>
<evidence type="ECO:0000256" key="1">
    <source>
        <dbReference type="ARBA" id="ARBA00006068"/>
    </source>
</evidence>
<dbReference type="OrthoDB" id="27330at2"/>
<gene>
    <name evidence="4" type="ORF">SAMN02745116_01710</name>
</gene>
<reference evidence="4 5" key="1">
    <citation type="submission" date="2017-02" db="EMBL/GenBank/DDBJ databases">
        <authorList>
            <person name="Peterson S.W."/>
        </authorList>
    </citation>
    <scope>NUCLEOTIDE SEQUENCE [LARGE SCALE GENOMIC DNA]</scope>
    <source>
        <strain evidence="4 5">ATCC BAA-1030</strain>
    </source>
</reference>
<dbReference type="NCBIfam" id="TIGR00350">
    <property type="entry name" value="lytR_cpsA_psr"/>
    <property type="match status" value="1"/>
</dbReference>
<evidence type="ECO:0000256" key="2">
    <source>
        <dbReference type="SAM" id="Phobius"/>
    </source>
</evidence>
<protein>
    <submittedName>
        <fullName evidence="4">Transcriptional attenuator, LytR family</fullName>
    </submittedName>
</protein>
<organism evidence="4 5">
    <name type="scientific">Pilibacter termitis</name>
    <dbReference type="NCBI Taxonomy" id="263852"/>
    <lineage>
        <taxon>Bacteria</taxon>
        <taxon>Bacillati</taxon>
        <taxon>Bacillota</taxon>
        <taxon>Bacilli</taxon>
        <taxon>Lactobacillales</taxon>
        <taxon>Enterococcaceae</taxon>
        <taxon>Pilibacter</taxon>
    </lineage>
</organism>
<evidence type="ECO:0000313" key="4">
    <source>
        <dbReference type="EMBL" id="SJZ88108.1"/>
    </source>
</evidence>
<dbReference type="AlphaFoldDB" id="A0A1T4PBA3"/>
<keyword evidence="2" id="KW-1133">Transmembrane helix</keyword>
<dbReference type="InterPro" id="IPR004474">
    <property type="entry name" value="LytR_CpsA_psr"/>
</dbReference>
<dbReference type="EMBL" id="FUXI01000019">
    <property type="protein sequence ID" value="SJZ88108.1"/>
    <property type="molecule type" value="Genomic_DNA"/>
</dbReference>
<dbReference type="Pfam" id="PF03816">
    <property type="entry name" value="LytR_cpsA_psr"/>
    <property type="match status" value="1"/>
</dbReference>
<dbReference type="STRING" id="263852.SAMN02745116_01710"/>
<dbReference type="PANTHER" id="PTHR33392">
    <property type="entry name" value="POLYISOPRENYL-TEICHOIC ACID--PEPTIDOGLYCAN TEICHOIC ACID TRANSFERASE TAGU"/>
    <property type="match status" value="1"/>
</dbReference>
<dbReference type="Proteomes" id="UP000190328">
    <property type="component" value="Unassembled WGS sequence"/>
</dbReference>
<keyword evidence="5" id="KW-1185">Reference proteome</keyword>
<sequence>MESRKSSRTRTKKKMKLTTKILLSILALFGVVLVGAAVVTYTAYKNVESTMNKAHKTAERKKAILSQKETEALTKEGKPISILLLGIDANNMVGRSDTMILSTLNPQKKQTTLISIARDTYTTFNEGDVTHKINAAFAFGGAGQAMDNVENLLGIPVNHYIVVNMNAVEKLVDAVGGVSVENKFEFEFTDERNAQGGKTYKFAKGRIFLTGDEALAWSRMRKQDPEGDYGRQTRQRLIIQSVMKKLLSLDGVTKYKQVLDVLGSNMKTDLTWEQMKTMVNEYRPAMENVKESNLQGNGDMIDGYSVQIVPEEEIQRVKTLLNEQLQ</sequence>
<name>A0A1T4PBA3_9ENTE</name>
<comment type="similarity">
    <text evidence="1">Belongs to the LytR/CpsA/Psr (LCP) family.</text>
</comment>
<feature type="domain" description="Cell envelope-related transcriptional attenuator" evidence="3">
    <location>
        <begin position="95"/>
        <end position="247"/>
    </location>
</feature>
<proteinExistence type="inferred from homology"/>
<dbReference type="RefSeq" id="WP_078807641.1">
    <property type="nucleotide sequence ID" value="NZ_FUXI01000019.1"/>
</dbReference>
<dbReference type="InterPro" id="IPR050922">
    <property type="entry name" value="LytR/CpsA/Psr_CW_biosynth"/>
</dbReference>